<proteinExistence type="predicted"/>
<dbReference type="RefSeq" id="WP_023067447.1">
    <property type="nucleotide sequence ID" value="NZ_AUZM01000038.1"/>
</dbReference>
<accession>U7QEI0</accession>
<organism evidence="3 4">
    <name type="scientific">Lyngbya aestuarii BL J</name>
    <dbReference type="NCBI Taxonomy" id="1348334"/>
    <lineage>
        <taxon>Bacteria</taxon>
        <taxon>Bacillati</taxon>
        <taxon>Cyanobacteriota</taxon>
        <taxon>Cyanophyceae</taxon>
        <taxon>Oscillatoriophycideae</taxon>
        <taxon>Oscillatoriales</taxon>
        <taxon>Microcoleaceae</taxon>
        <taxon>Lyngbya</taxon>
    </lineage>
</organism>
<gene>
    <name evidence="3" type="ORF">M595_3695</name>
</gene>
<dbReference type="OrthoDB" id="9805935at2"/>
<name>U7QEI0_9CYAN</name>
<dbReference type="InterPro" id="IPR006076">
    <property type="entry name" value="FAD-dep_OxRdtase"/>
</dbReference>
<reference evidence="3 4" key="1">
    <citation type="journal article" date="2013" name="Front. Microbiol.">
        <title>Comparative genomic analyses of the cyanobacterium, Lyngbya aestuarii BL J, a powerful hydrogen producer.</title>
        <authorList>
            <person name="Kothari A."/>
            <person name="Vaughn M."/>
            <person name="Garcia-Pichel F."/>
        </authorList>
    </citation>
    <scope>NUCLEOTIDE SEQUENCE [LARGE SCALE GENOMIC DNA]</scope>
    <source>
        <strain evidence="3 4">BL J</strain>
    </source>
</reference>
<dbReference type="EMBL" id="AUZM01000038">
    <property type="protein sequence ID" value="ERT06344.1"/>
    <property type="molecule type" value="Genomic_DNA"/>
</dbReference>
<dbReference type="SUPFAM" id="SSF54373">
    <property type="entry name" value="FAD-linked reductases, C-terminal domain"/>
    <property type="match status" value="1"/>
</dbReference>
<evidence type="ECO:0000313" key="4">
    <source>
        <dbReference type="Proteomes" id="UP000017127"/>
    </source>
</evidence>
<evidence type="ECO:0000259" key="2">
    <source>
        <dbReference type="Pfam" id="PF01266"/>
    </source>
</evidence>
<dbReference type="SUPFAM" id="SSF51905">
    <property type="entry name" value="FAD/NAD(P)-binding domain"/>
    <property type="match status" value="1"/>
</dbReference>
<keyword evidence="4" id="KW-1185">Reference proteome</keyword>
<keyword evidence="1" id="KW-0560">Oxidoreductase</keyword>
<dbReference type="PANTHER" id="PTHR13847">
    <property type="entry name" value="SARCOSINE DEHYDROGENASE-RELATED"/>
    <property type="match status" value="1"/>
</dbReference>
<dbReference type="PATRIC" id="fig|1348334.3.peg.3574"/>
<protein>
    <submittedName>
        <fullName evidence="3">FAD dependent oxidoreductase family protein</fullName>
    </submittedName>
</protein>
<dbReference type="Gene3D" id="3.50.50.60">
    <property type="entry name" value="FAD/NAD(P)-binding domain"/>
    <property type="match status" value="1"/>
</dbReference>
<dbReference type="Pfam" id="PF01266">
    <property type="entry name" value="DAO"/>
    <property type="match status" value="1"/>
</dbReference>
<evidence type="ECO:0000313" key="3">
    <source>
        <dbReference type="EMBL" id="ERT06344.1"/>
    </source>
</evidence>
<evidence type="ECO:0000256" key="1">
    <source>
        <dbReference type="ARBA" id="ARBA00023002"/>
    </source>
</evidence>
<comment type="caution">
    <text evidence="3">The sequence shown here is derived from an EMBL/GenBank/DDBJ whole genome shotgun (WGS) entry which is preliminary data.</text>
</comment>
<dbReference type="GO" id="GO:0016491">
    <property type="term" value="F:oxidoreductase activity"/>
    <property type="evidence" value="ECO:0007669"/>
    <property type="project" value="UniProtKB-KW"/>
</dbReference>
<dbReference type="Gene3D" id="3.30.9.10">
    <property type="entry name" value="D-Amino Acid Oxidase, subunit A, domain 2"/>
    <property type="match status" value="1"/>
</dbReference>
<feature type="domain" description="FAD dependent oxidoreductase" evidence="2">
    <location>
        <begin position="4"/>
        <end position="359"/>
    </location>
</feature>
<dbReference type="GO" id="GO:0005737">
    <property type="term" value="C:cytoplasm"/>
    <property type="evidence" value="ECO:0007669"/>
    <property type="project" value="TreeGrafter"/>
</dbReference>
<dbReference type="InterPro" id="IPR036188">
    <property type="entry name" value="FAD/NAD-bd_sf"/>
</dbReference>
<dbReference type="PANTHER" id="PTHR13847:SF289">
    <property type="entry name" value="GLYCINE OXIDASE"/>
    <property type="match status" value="1"/>
</dbReference>
<sequence length="369" mass="40158">MTHIVVIGCGVVGATIAYELSQIPQFTVTVLDQQQPAQASTGAALGVLMGAISHKTKGRAWQMRSSSLQRYETLIPELENITGRSILFNRQGILMLCFAGENVQKWQELIATRQTQGWDLQQLDVAQIQSNYPQINCENVIGAIHSSQDRQVDPTALTLALVDAAQRNGVNFQFGVKVEAFKTVNGQQTQSICSQLLTTGGELNVDWIIVSAGLGTTPLLPTENHQKSVKIRPVLGQAIQLKLSQPLSNIEPVISGDDVHIVPLGNAEYWVGATVEFPDDSDEIVADTTLMNQVMEGAIRLCPALSQAKIIRQWSGLRPRPDGRPAPVIDYLSGFENILLATGHYRNGVLLAPATAQTIHKMIVKKLGI</sequence>
<dbReference type="Proteomes" id="UP000017127">
    <property type="component" value="Unassembled WGS sequence"/>
</dbReference>
<dbReference type="AlphaFoldDB" id="U7QEI0"/>